<dbReference type="Proteomes" id="UP000000292">
    <property type="component" value="Chromosome"/>
</dbReference>
<name>F8IG78_ALIAT</name>
<evidence type="ECO:0000313" key="1">
    <source>
        <dbReference type="EMBL" id="AEJ44231.1"/>
    </source>
</evidence>
<dbReference type="AlphaFoldDB" id="F8IG78"/>
<dbReference type="STRING" id="1048834.TC41_2330"/>
<dbReference type="KEGG" id="aad:TC41_2330"/>
<reference evidence="1 2" key="1">
    <citation type="journal article" date="2011" name="J. Bacteriol.">
        <title>Complete Genome Sequence of Alicyclobacillus acidocaldarius Strain Tc-4-1.</title>
        <authorList>
            <person name="Chen Y."/>
            <person name="He Y."/>
            <person name="Zhang B."/>
            <person name="Yang J."/>
            <person name="Li W."/>
            <person name="Dong Z."/>
            <person name="Hu S."/>
        </authorList>
    </citation>
    <scope>NUCLEOTIDE SEQUENCE [LARGE SCALE GENOMIC DNA]</scope>
    <source>
        <strain evidence="1 2">Tc-4-1</strain>
    </source>
</reference>
<reference evidence="2" key="2">
    <citation type="submission" date="2011-06" db="EMBL/GenBank/DDBJ databases">
        <title>The complete genome sequence of Alicyclobacillus acidocaldarius sp. Tc-4-1.</title>
        <authorList>
            <person name="Chen Y."/>
            <person name="He Y."/>
            <person name="Dong Z."/>
            <person name="Hu S."/>
        </authorList>
    </citation>
    <scope>NUCLEOTIDE SEQUENCE [LARGE SCALE GENOMIC DNA]</scope>
    <source>
        <strain evidence="2">Tc-4-1</strain>
    </source>
</reference>
<proteinExistence type="predicted"/>
<dbReference type="HOGENOM" id="CLU_3021610_0_0_9"/>
<dbReference type="EMBL" id="CP002902">
    <property type="protein sequence ID" value="AEJ44231.1"/>
    <property type="molecule type" value="Genomic_DNA"/>
</dbReference>
<sequence>MNHLDLRHVPQNEVRRTFTSFQTWSTSHRRLSFFVQIAIFGGGRAMATALYTSSC</sequence>
<organism evidence="1 2">
    <name type="scientific">Alicyclobacillus acidocaldarius (strain Tc-4-1)</name>
    <name type="common">Bacillus acidocaldarius</name>
    <dbReference type="NCBI Taxonomy" id="1048834"/>
    <lineage>
        <taxon>Bacteria</taxon>
        <taxon>Bacillati</taxon>
        <taxon>Bacillota</taxon>
        <taxon>Bacilli</taxon>
        <taxon>Bacillales</taxon>
        <taxon>Alicyclobacillaceae</taxon>
        <taxon>Alicyclobacillus</taxon>
    </lineage>
</organism>
<accession>F8IG78</accession>
<protein>
    <submittedName>
        <fullName evidence="1">Uncharacterized protein</fullName>
    </submittedName>
</protein>
<evidence type="ECO:0000313" key="2">
    <source>
        <dbReference type="Proteomes" id="UP000000292"/>
    </source>
</evidence>
<gene>
    <name evidence="1" type="ordered locus">TC41_2330</name>
</gene>